<dbReference type="KEGG" id="nah:F5544_21660"/>
<keyword evidence="1" id="KW-1133">Transmembrane helix</keyword>
<feature type="transmembrane region" description="Helical" evidence="1">
    <location>
        <begin position="58"/>
        <end position="76"/>
    </location>
</feature>
<reference evidence="2 3" key="1">
    <citation type="journal article" date="2019" name="ACS Chem. Biol.">
        <title>Identification and Mobilization of a Cryptic Antibiotic Biosynthesis Gene Locus from a Human-Pathogenic Nocardia Isolate.</title>
        <authorList>
            <person name="Herisse M."/>
            <person name="Ishida K."/>
            <person name="Porter J.L."/>
            <person name="Howden B."/>
            <person name="Hertweck C."/>
            <person name="Stinear T.P."/>
            <person name="Pidot S.J."/>
        </authorList>
    </citation>
    <scope>NUCLEOTIDE SEQUENCE [LARGE SCALE GENOMIC DNA]</scope>
    <source>
        <strain evidence="2 3">AUSMDU00012717</strain>
    </source>
</reference>
<dbReference type="Pfam" id="PF14248">
    <property type="entry name" value="DUF4345"/>
    <property type="match status" value="1"/>
</dbReference>
<evidence type="ECO:0000313" key="3">
    <source>
        <dbReference type="Proteomes" id="UP000503540"/>
    </source>
</evidence>
<dbReference type="AlphaFoldDB" id="A0A6G9YFX6"/>
<dbReference type="Proteomes" id="UP000503540">
    <property type="component" value="Chromosome"/>
</dbReference>
<keyword evidence="1" id="KW-0812">Transmembrane</keyword>
<name>A0A6G9YFX6_9NOCA</name>
<evidence type="ECO:0000256" key="1">
    <source>
        <dbReference type="SAM" id="Phobius"/>
    </source>
</evidence>
<dbReference type="EMBL" id="CP046172">
    <property type="protein sequence ID" value="QIS12195.1"/>
    <property type="molecule type" value="Genomic_DNA"/>
</dbReference>
<feature type="transmembrane region" description="Helical" evidence="1">
    <location>
        <begin position="88"/>
        <end position="106"/>
    </location>
</feature>
<feature type="transmembrane region" description="Helical" evidence="1">
    <location>
        <begin position="20"/>
        <end position="38"/>
    </location>
</feature>
<gene>
    <name evidence="2" type="ORF">F5544_21660</name>
</gene>
<accession>A0A6G9YFX6</accession>
<dbReference type="InterPro" id="IPR025597">
    <property type="entry name" value="DUF4345"/>
</dbReference>
<feature type="transmembrane region" description="Helical" evidence="1">
    <location>
        <begin position="112"/>
        <end position="132"/>
    </location>
</feature>
<proteinExistence type="predicted"/>
<evidence type="ECO:0000313" key="2">
    <source>
        <dbReference type="EMBL" id="QIS12195.1"/>
    </source>
</evidence>
<sequence>MTRVHDAPAKGAVVQTVLRWYLIIFGVACVLIALAHIFVGPNTIIGANTPNATLDGDLRFSMVLFAAYGAACVWAARDLNRHAGLIHLLMLLFFIGGLVRLLTVAYVGWPHWFYIAMLVVELVTPLIYSPLLQQITKRPIRSDLLELAR</sequence>
<organism evidence="2 3">
    <name type="scientific">Nocardia arthritidis</name>
    <dbReference type="NCBI Taxonomy" id="228602"/>
    <lineage>
        <taxon>Bacteria</taxon>
        <taxon>Bacillati</taxon>
        <taxon>Actinomycetota</taxon>
        <taxon>Actinomycetes</taxon>
        <taxon>Mycobacteriales</taxon>
        <taxon>Nocardiaceae</taxon>
        <taxon>Nocardia</taxon>
    </lineage>
</organism>
<keyword evidence="1" id="KW-0472">Membrane</keyword>
<protein>
    <submittedName>
        <fullName evidence="2">DUF4345 domain-containing protein</fullName>
    </submittedName>
</protein>
<keyword evidence="3" id="KW-1185">Reference proteome</keyword>